<dbReference type="eggNOG" id="ENOG502Z7W1">
    <property type="taxonomic scope" value="Bacteria"/>
</dbReference>
<proteinExistence type="predicted"/>
<dbReference type="SUPFAM" id="SSF52317">
    <property type="entry name" value="Class I glutamine amidotransferase-like"/>
    <property type="match status" value="1"/>
</dbReference>
<feature type="transmembrane region" description="Helical" evidence="1">
    <location>
        <begin position="6"/>
        <end position="24"/>
    </location>
</feature>
<evidence type="ECO:0000313" key="3">
    <source>
        <dbReference type="Proteomes" id="UP000030518"/>
    </source>
</evidence>
<evidence type="ECO:0000313" key="2">
    <source>
        <dbReference type="EMBL" id="KGQ19357.1"/>
    </source>
</evidence>
<dbReference type="OrthoDB" id="7199749at2"/>
<dbReference type="Gene3D" id="3.40.50.880">
    <property type="match status" value="1"/>
</dbReference>
<dbReference type="Proteomes" id="UP000030518">
    <property type="component" value="Unassembled WGS sequence"/>
</dbReference>
<dbReference type="PANTHER" id="PTHR37947">
    <property type="entry name" value="BLL2462 PROTEIN"/>
    <property type="match status" value="1"/>
</dbReference>
<evidence type="ECO:0008006" key="4">
    <source>
        <dbReference type="Google" id="ProtNLM"/>
    </source>
</evidence>
<organism evidence="2 3">
    <name type="scientific">Lysobacter dokdonensis DS-58</name>
    <dbReference type="NCBI Taxonomy" id="1300345"/>
    <lineage>
        <taxon>Bacteria</taxon>
        <taxon>Pseudomonadati</taxon>
        <taxon>Pseudomonadota</taxon>
        <taxon>Gammaproteobacteria</taxon>
        <taxon>Lysobacterales</taxon>
        <taxon>Lysobacteraceae</taxon>
        <taxon>Noviluteimonas</taxon>
    </lineage>
</organism>
<keyword evidence="1" id="KW-0812">Transmembrane</keyword>
<keyword evidence="3" id="KW-1185">Reference proteome</keyword>
<keyword evidence="1" id="KW-0472">Membrane</keyword>
<keyword evidence="1" id="KW-1133">Transmembrane helix</keyword>
<dbReference type="STRING" id="1300345.LF41_3007"/>
<dbReference type="EMBL" id="JRKJ01000008">
    <property type="protein sequence ID" value="KGQ19357.1"/>
    <property type="molecule type" value="Genomic_DNA"/>
</dbReference>
<protein>
    <recommendedName>
        <fullName evidence="4">Carboxypeptidase regulatory-like domain-containing protein</fullName>
    </recommendedName>
</protein>
<comment type="caution">
    <text evidence="2">The sequence shown here is derived from an EMBL/GenBank/DDBJ whole genome shotgun (WGS) entry which is preliminary data.</text>
</comment>
<dbReference type="InterPro" id="IPR029062">
    <property type="entry name" value="Class_I_gatase-like"/>
</dbReference>
<reference evidence="2 3" key="1">
    <citation type="submission" date="2014-09" db="EMBL/GenBank/DDBJ databases">
        <title>Genome sequences of Lysobacter dokdonensis DS-58.</title>
        <authorList>
            <person name="Kim J.F."/>
            <person name="Kwak M.-J."/>
        </authorList>
    </citation>
    <scope>NUCLEOTIDE SEQUENCE [LARGE SCALE GENOMIC DNA]</scope>
    <source>
        <strain evidence="2 3">DS-58</strain>
    </source>
</reference>
<evidence type="ECO:0000256" key="1">
    <source>
        <dbReference type="SAM" id="Phobius"/>
    </source>
</evidence>
<dbReference type="PANTHER" id="PTHR37947:SF1">
    <property type="entry name" value="BLL2462 PROTEIN"/>
    <property type="match status" value="1"/>
</dbReference>
<dbReference type="RefSeq" id="WP_036168327.1">
    <property type="nucleotide sequence ID" value="NZ_JRKJ01000008.1"/>
</dbReference>
<name>A0A0A2WKV3_9GAMM</name>
<gene>
    <name evidence="2" type="ORF">LF41_3007</name>
</gene>
<accession>A0A0A2WKV3</accession>
<dbReference type="AlphaFoldDB" id="A0A0A2WKV3"/>
<sequence length="616" mass="65686">MNVPHVVGAALAVIAALSAARLIVRHVRAQPKRAATWRVACLVAAQPICAALLYFALLPPTTPGEAGTLVVATANTPSTALAKGQGGDATVALPESPPLAGVERVPDLSTALRRHPGTQRIRVLGAGLEARDRDAARGRSVVFEPNPLPRGLIQLDAPSRAIAGGAFRIDGRAHDLRGGTAELRDPAGQRVDQRPLTDDGRFDLTATTRVPGAATFTLRLRDAQRRVVEDIAVPLQVQAQAAPRVLLLAGAPGPEVKYLRRWARDAGIALHVQLSVGGGAQLGDAPMALNSGNLQRFDVVIVDERAWSSLGDAQRAALNDAIRQGLGVLVRVTSALSDAEQRRLRALGFDIDAGRDAAEVHLPEPRRDEDALRARIGPGTRDQSRAHDAPVPETPALTRRTLRLAANDGVVLLHDQANAPLALWRAEGRGRIAVWSLTDTYRLVLAGREDLHAETWSHAIATLARAQASDPITIEGETRVGERIALCGLSRDAVVAAPHGTKTPLLIDPTTGDRACAAYWPREAGWHTATRARGVQYFHVVAADATPGLHANRLREATQRLVAESVGGSNAKAGSEPPRIPGARWPWWLAWLLASGALWWFERSRTGVPKAPPQGA</sequence>
<feature type="transmembrane region" description="Helical" evidence="1">
    <location>
        <begin position="36"/>
        <end position="57"/>
    </location>
</feature>
<dbReference type="PATRIC" id="fig|1300345.3.peg.1550"/>